<sequence length="32" mass="3654">MSHIYLIIDNRPEGEAFKGELYVTTAQIPCLM</sequence>
<reference evidence="1" key="2">
    <citation type="journal article" date="2015" name="Fish Shellfish Immunol.">
        <title>Early steps in the European eel (Anguilla anguilla)-Vibrio vulnificus interaction in the gills: Role of the RtxA13 toxin.</title>
        <authorList>
            <person name="Callol A."/>
            <person name="Pajuelo D."/>
            <person name="Ebbesson L."/>
            <person name="Teles M."/>
            <person name="MacKenzie S."/>
            <person name="Amaro C."/>
        </authorList>
    </citation>
    <scope>NUCLEOTIDE SEQUENCE</scope>
</reference>
<proteinExistence type="predicted"/>
<name>A0A0E9QYK4_ANGAN</name>
<dbReference type="AlphaFoldDB" id="A0A0E9QYK4"/>
<reference evidence="1" key="1">
    <citation type="submission" date="2014-11" db="EMBL/GenBank/DDBJ databases">
        <authorList>
            <person name="Amaro Gonzalez C."/>
        </authorList>
    </citation>
    <scope>NUCLEOTIDE SEQUENCE</scope>
</reference>
<organism evidence="1">
    <name type="scientific">Anguilla anguilla</name>
    <name type="common">European freshwater eel</name>
    <name type="synonym">Muraena anguilla</name>
    <dbReference type="NCBI Taxonomy" id="7936"/>
    <lineage>
        <taxon>Eukaryota</taxon>
        <taxon>Metazoa</taxon>
        <taxon>Chordata</taxon>
        <taxon>Craniata</taxon>
        <taxon>Vertebrata</taxon>
        <taxon>Euteleostomi</taxon>
        <taxon>Actinopterygii</taxon>
        <taxon>Neopterygii</taxon>
        <taxon>Teleostei</taxon>
        <taxon>Anguilliformes</taxon>
        <taxon>Anguillidae</taxon>
        <taxon>Anguilla</taxon>
    </lineage>
</organism>
<protein>
    <submittedName>
        <fullName evidence="1">Uncharacterized protein</fullName>
    </submittedName>
</protein>
<accession>A0A0E9QYK4</accession>
<evidence type="ECO:0000313" key="1">
    <source>
        <dbReference type="EMBL" id="JAH21924.1"/>
    </source>
</evidence>
<dbReference type="EMBL" id="GBXM01086653">
    <property type="protein sequence ID" value="JAH21924.1"/>
    <property type="molecule type" value="Transcribed_RNA"/>
</dbReference>